<evidence type="ECO:0008006" key="5">
    <source>
        <dbReference type="Google" id="ProtNLM"/>
    </source>
</evidence>
<accession>A0A857NAC1</accession>
<evidence type="ECO:0000259" key="2">
    <source>
        <dbReference type="Pfam" id="PF17479"/>
    </source>
</evidence>
<evidence type="ECO:0000313" key="3">
    <source>
        <dbReference type="EMBL" id="QHO63330.1"/>
    </source>
</evidence>
<sequence length="382" mass="42807">MKSKLIPLSFFVYIIATGISFVAFRSLLPGAEALINPAAVVYEDGSLVIDPGEPKTEICPINGDYFTVTEKTAWEKRRPLLVMIENHQESRPQSGLGQADLVYEAVAEGGITRFMGVFYCDAVSQDNIVGPVRSARTYYLDWASEYSKNPLYAHVGGANTPNKANALGQIVDYGWGGENDLNQFALTVNECWRDYSRLGRQVATEHTMYCSTEALWKIGANRGWAAKGEDGELWSDQFTPWKFADPKPVSSPEIDTIAFDFWDYPQYSVSWKYDPESNQYLRSNGGSEHLDNNTDTQLTARVVIIQYVTETGPIDDHKHMLYGTIGTGNALVFQNGQVIKATWSKSSRTDRTIFLDPSKKEIEFARGKIWIEALPKGNQVDY</sequence>
<proteinExistence type="predicted"/>
<reference evidence="4" key="1">
    <citation type="journal article" date="2020" name="Microorganisms">
        <title>Complete Genome of a Member of a New Bacterial Lineage in the Microgenomates Group Reveals an Unusual Nucleotide Composition Disparity Between Two Strands of DNA and Limited Metabolic Potential.</title>
        <authorList>
            <person name="Kadnikov V.V."/>
            <person name="Mardanov A.V."/>
            <person name="Beletsky A.V."/>
            <person name="Karnachuk O.V."/>
            <person name="Ravin N.V."/>
        </authorList>
    </citation>
    <scope>NUCLEOTIDE SEQUENCE [LARGE SCALE GENOMIC DNA]</scope>
</reference>
<name>A0A857NAC1_9BACT</name>
<dbReference type="InterPro" id="IPR023158">
    <property type="entry name" value="YerB-like_sf"/>
</dbReference>
<feature type="domain" description="DUF3048" evidence="1">
    <location>
        <begin position="73"/>
        <end position="223"/>
    </location>
</feature>
<dbReference type="RefSeq" id="WP_161931716.1">
    <property type="nucleotide sequence ID" value="NZ_CP047901.1"/>
</dbReference>
<protein>
    <recommendedName>
        <fullName evidence="5">DUF3048 domain-containing protein</fullName>
    </recommendedName>
</protein>
<evidence type="ECO:0000259" key="1">
    <source>
        <dbReference type="Pfam" id="PF11258"/>
    </source>
</evidence>
<keyword evidence="4" id="KW-1185">Reference proteome</keyword>
<dbReference type="KEGG" id="caqa:MICH65_0349"/>
<dbReference type="AlphaFoldDB" id="A0A857NAC1"/>
<dbReference type="EMBL" id="CP047901">
    <property type="protein sequence ID" value="QHO63330.1"/>
    <property type="molecule type" value="Genomic_DNA"/>
</dbReference>
<gene>
    <name evidence="3" type="ORF">MICH65_0349</name>
</gene>
<organism evidence="3 4">
    <name type="scientific">Candidatus Chazhemtobacterium aquaticus</name>
    <dbReference type="NCBI Taxonomy" id="2715735"/>
    <lineage>
        <taxon>Bacteria</taxon>
        <taxon>Candidatus Chazhemtobacteraceae</taxon>
        <taxon>Candidatus Chazhemtobacterium</taxon>
    </lineage>
</organism>
<dbReference type="InterPro" id="IPR035328">
    <property type="entry name" value="DUF3048_C"/>
</dbReference>
<dbReference type="SUPFAM" id="SSF159774">
    <property type="entry name" value="YerB-like"/>
    <property type="match status" value="1"/>
</dbReference>
<feature type="domain" description="DUF3048" evidence="2">
    <location>
        <begin position="267"/>
        <end position="371"/>
    </location>
</feature>
<evidence type="ECO:0000313" key="4">
    <source>
        <dbReference type="Proteomes" id="UP000463983"/>
    </source>
</evidence>
<dbReference type="InterPro" id="IPR021416">
    <property type="entry name" value="DUF3048_N"/>
</dbReference>
<dbReference type="Gene3D" id="3.50.90.10">
    <property type="entry name" value="YerB-like"/>
    <property type="match status" value="1"/>
</dbReference>
<dbReference type="Pfam" id="PF17479">
    <property type="entry name" value="DUF3048_C"/>
    <property type="match status" value="1"/>
</dbReference>
<dbReference type="Proteomes" id="UP000463983">
    <property type="component" value="Chromosome"/>
</dbReference>
<dbReference type="Pfam" id="PF11258">
    <property type="entry name" value="DUF3048"/>
    <property type="match status" value="1"/>
</dbReference>